<organism evidence="2 3">
    <name type="scientific">Chryseobacterium gilvum</name>
    <dbReference type="NCBI Taxonomy" id="2976534"/>
    <lineage>
        <taxon>Bacteria</taxon>
        <taxon>Pseudomonadati</taxon>
        <taxon>Bacteroidota</taxon>
        <taxon>Flavobacteriia</taxon>
        <taxon>Flavobacteriales</taxon>
        <taxon>Weeksellaceae</taxon>
        <taxon>Chryseobacterium group</taxon>
        <taxon>Chryseobacterium</taxon>
    </lineage>
</organism>
<evidence type="ECO:0008006" key="4">
    <source>
        <dbReference type="Google" id="ProtNLM"/>
    </source>
</evidence>
<feature type="non-terminal residue" evidence="2">
    <location>
        <position position="1073"/>
    </location>
</feature>
<proteinExistence type="predicted"/>
<keyword evidence="3" id="KW-1185">Reference proteome</keyword>
<reference evidence="3" key="1">
    <citation type="submission" date="2023-07" db="EMBL/GenBank/DDBJ databases">
        <title>Chryseobacterium sp. GMJ5 Genome sequencing and assembly.</title>
        <authorList>
            <person name="Jung Y."/>
        </authorList>
    </citation>
    <scope>NUCLEOTIDE SEQUENCE [LARGE SCALE GENOMIC DNA]</scope>
    <source>
        <strain evidence="3">GMJ5</strain>
    </source>
</reference>
<protein>
    <recommendedName>
        <fullName evidence="4">YD repeat-containing protein</fullName>
    </recommendedName>
</protein>
<evidence type="ECO:0000256" key="1">
    <source>
        <dbReference type="SAM" id="SignalP"/>
    </source>
</evidence>
<dbReference type="RefSeq" id="WP_262991577.1">
    <property type="nucleotide sequence ID" value="NZ_JAOTEN010000008.1"/>
</dbReference>
<keyword evidence="1" id="KW-0732">Signal</keyword>
<evidence type="ECO:0000313" key="2">
    <source>
        <dbReference type="EMBL" id="MCU7615558.1"/>
    </source>
</evidence>
<accession>A0ABT2VZZ0</accession>
<name>A0ABT2VZZ0_9FLAO</name>
<dbReference type="Proteomes" id="UP001208114">
    <property type="component" value="Unassembled WGS sequence"/>
</dbReference>
<feature type="chain" id="PRO_5045799529" description="YD repeat-containing protein" evidence="1">
    <location>
        <begin position="23"/>
        <end position="1073"/>
    </location>
</feature>
<gene>
    <name evidence="2" type="ORF">N0B16_14090</name>
</gene>
<comment type="caution">
    <text evidence="2">The sequence shown here is derived from an EMBL/GenBank/DDBJ whole genome shotgun (WGS) entry which is preliminary data.</text>
</comment>
<dbReference type="EMBL" id="JAOTEN010000008">
    <property type="protein sequence ID" value="MCU7615558.1"/>
    <property type="molecule type" value="Genomic_DNA"/>
</dbReference>
<evidence type="ECO:0000313" key="3">
    <source>
        <dbReference type="Proteomes" id="UP001208114"/>
    </source>
</evidence>
<sequence length="1073" mass="121842">MKKIYLIGVMIAFFCTINNYQAQVNTPNTTATDNHIPNIIPPTPTVASLMKFEEIPVSNYTGVPDVSIPLFNIATNFGFNVNLAMKYHPLSIKKDEISGYTGLGWNLFAGGTISRTVRDIPDEYYRAAGMLNTEKIGIYDSRNNYYDVIPLLDVNALIDETNPEINEFLFEVSEKQKYDSKHDLYQYNFMGYSGRFIIEKLGDNYNVVKLSKDNLKISYNFSNQSFEIIDNNGLKYIFDVKEQSKSSSFNENVTFTGDSSISPSNNYEYTSAFHLSSVSYETNILAEFLYNTDNELLIEKQGTKNTVNNVPILPDLNFFINAHQQGTCEGHIPSSLLPLNSYQTTNVETKTKKLKQIKVIDKGIINFITLKGNRLDQNIFNASDTPYLNKISISDWNGKEIKSYNFVYSFIDKLFLKDIVETSVTNEISKYSFIYKNNSLSPADFKTDYWGYYKLPGTDCDKTFFDNELIENRNVDKQYITKDVLTQITYPTKGSAIFEYEPNTYSYWGDFSIPTNLDNNDYFESFENNPDNWTITTFNEVFLQSSNGNEQTQNLGIFNTNRTLILQSSIDNNEGIAGILKLYKRNSAHQIVQTIGLQTLCPQEIVLEGGFEYVIGFVWNHQTQIGDNPNPNVPVIGHASIFIDEKTRNLITEKWLYGGGIRIKNIYYLDKVDNAASTDIINQGYPNNFDKRVSFKYNFFNDDKRSSGSIVFPKPIMSYIAGRVFRYTGFTCNLDPGLWDIKYRINTQFNNLSAIATQGGDVGYKNVTVFETDKGKSEYIYTSPIDYPESIGSASAAYPFVPTKNIDYKRGLLLSEKKYDDNGRILTSNDNAYNFEDYEKITGVNVYYKNFDCPFASRYASYFAYKSDINSSTCTFNGNLMCYNTKQCGPDATSFLTYHLNKEAFGWAKLINSATKNYFYNANNVQKIIEINTAYTYSINNMQPLKQTTTTDGVIQETSYSYAHEKNNPLLIDKNMIGIPLETTSTQTVNGVTKTLSKTETVYPTSIPTSQAGNSVLPLSVKSFDLQNNVPSTEVTYDRYDSKGNLQQYTTKDGISTAIVWGYNSTQPIAKVE</sequence>
<feature type="signal peptide" evidence="1">
    <location>
        <begin position="1"/>
        <end position="22"/>
    </location>
</feature>